<dbReference type="InParanoid" id="C3YZJ5"/>
<name>C3YZJ5_BRAFL</name>
<keyword evidence="1" id="KW-0677">Repeat</keyword>
<dbReference type="EMBL" id="GG666566">
    <property type="protein sequence ID" value="EEN54266.1"/>
    <property type="molecule type" value="Genomic_DNA"/>
</dbReference>
<reference evidence="4" key="1">
    <citation type="journal article" date="2008" name="Nature">
        <title>The amphioxus genome and the evolution of the chordate karyotype.</title>
        <authorList>
            <consortium name="US DOE Joint Genome Institute (JGI-PGF)"/>
            <person name="Putnam N.H."/>
            <person name="Butts T."/>
            <person name="Ferrier D.E.K."/>
            <person name="Furlong R.F."/>
            <person name="Hellsten U."/>
            <person name="Kawashima T."/>
            <person name="Robinson-Rechavi M."/>
            <person name="Shoguchi E."/>
            <person name="Terry A."/>
            <person name="Yu J.-K."/>
            <person name="Benito-Gutierrez E.L."/>
            <person name="Dubchak I."/>
            <person name="Garcia-Fernandez J."/>
            <person name="Gibson-Brown J.J."/>
            <person name="Grigoriev I.V."/>
            <person name="Horton A.C."/>
            <person name="de Jong P.J."/>
            <person name="Jurka J."/>
            <person name="Kapitonov V.V."/>
            <person name="Kohara Y."/>
            <person name="Kuroki Y."/>
            <person name="Lindquist E."/>
            <person name="Lucas S."/>
            <person name="Osoegawa K."/>
            <person name="Pennacchio L.A."/>
            <person name="Salamov A.A."/>
            <person name="Satou Y."/>
            <person name="Sauka-Spengler T."/>
            <person name="Schmutz J."/>
            <person name="Shin-I T."/>
            <person name="Toyoda A."/>
            <person name="Bronner-Fraser M."/>
            <person name="Fujiyama A."/>
            <person name="Holland L.Z."/>
            <person name="Holland P.W.H."/>
            <person name="Satoh N."/>
            <person name="Rokhsar D.S."/>
        </authorList>
    </citation>
    <scope>NUCLEOTIDE SEQUENCE [LARGE SCALE GENOMIC DNA]</scope>
    <source>
        <strain evidence="4">S238N-H82</strain>
        <tissue evidence="4">Testes</tissue>
    </source>
</reference>
<dbReference type="Gene3D" id="2.60.120.200">
    <property type="match status" value="1"/>
</dbReference>
<keyword evidence="2" id="KW-1015">Disulfide bond</keyword>
<dbReference type="PANTHER" id="PTHR23282">
    <property type="entry name" value="APICAL ENDOSOMAL GLYCOPROTEIN PRECURSOR"/>
    <property type="match status" value="1"/>
</dbReference>
<dbReference type="FunFam" id="2.60.120.200:FF:000182">
    <property type="entry name" value="MAM and LDL-receptor class A domain-containing protein 1"/>
    <property type="match status" value="1"/>
</dbReference>
<evidence type="ECO:0000313" key="4">
    <source>
        <dbReference type="EMBL" id="EEN54266.1"/>
    </source>
</evidence>
<evidence type="ECO:0000256" key="1">
    <source>
        <dbReference type="ARBA" id="ARBA00022737"/>
    </source>
</evidence>
<dbReference type="PRINTS" id="PR00020">
    <property type="entry name" value="MAMDOMAIN"/>
</dbReference>
<dbReference type="SMART" id="SM00137">
    <property type="entry name" value="MAM"/>
    <property type="match status" value="1"/>
</dbReference>
<protein>
    <recommendedName>
        <fullName evidence="3">MAM domain-containing protein</fullName>
    </recommendedName>
</protein>
<sequence>CDFEKSLCGFKQDRTDDFEWLPRRGKTQTAGTGPAADHTKGGITGRYFFIESSAPRRPGQVARLLSPTRTANTDQHCLAFYYHMFGIDTGELTVYVEQDKVLGSSVWEMAGNQGNRWNYAQVTITPTGLFRAVFEARRGKDYRGDIALDDVTITEGKCRVP</sequence>
<feature type="non-terminal residue" evidence="4">
    <location>
        <position position="161"/>
    </location>
</feature>
<gene>
    <name evidence="4" type="ORF">BRAFLDRAFT_149688</name>
</gene>
<organism>
    <name type="scientific">Branchiostoma floridae</name>
    <name type="common">Florida lancelet</name>
    <name type="synonym">Amphioxus</name>
    <dbReference type="NCBI Taxonomy" id="7739"/>
    <lineage>
        <taxon>Eukaryota</taxon>
        <taxon>Metazoa</taxon>
        <taxon>Chordata</taxon>
        <taxon>Cephalochordata</taxon>
        <taxon>Leptocardii</taxon>
        <taxon>Amphioxiformes</taxon>
        <taxon>Branchiostomatidae</taxon>
        <taxon>Branchiostoma</taxon>
    </lineage>
</organism>
<proteinExistence type="predicted"/>
<evidence type="ECO:0000256" key="2">
    <source>
        <dbReference type="ARBA" id="ARBA00023157"/>
    </source>
</evidence>
<dbReference type="InterPro" id="IPR000998">
    <property type="entry name" value="MAM_dom"/>
</dbReference>
<dbReference type="GO" id="GO:0016020">
    <property type="term" value="C:membrane"/>
    <property type="evidence" value="ECO:0007669"/>
    <property type="project" value="InterPro"/>
</dbReference>
<dbReference type="Pfam" id="PF00629">
    <property type="entry name" value="MAM"/>
    <property type="match status" value="1"/>
</dbReference>
<dbReference type="CDD" id="cd06263">
    <property type="entry name" value="MAM"/>
    <property type="match status" value="1"/>
</dbReference>
<dbReference type="InterPro" id="IPR013320">
    <property type="entry name" value="ConA-like_dom_sf"/>
</dbReference>
<accession>C3YZJ5</accession>
<dbReference type="AlphaFoldDB" id="C3YZJ5"/>
<dbReference type="InterPro" id="IPR051560">
    <property type="entry name" value="MAM_domain-containing"/>
</dbReference>
<evidence type="ECO:0000259" key="3">
    <source>
        <dbReference type="PROSITE" id="PS50060"/>
    </source>
</evidence>
<feature type="non-terminal residue" evidence="4">
    <location>
        <position position="1"/>
    </location>
</feature>
<feature type="domain" description="MAM" evidence="3">
    <location>
        <begin position="1"/>
        <end position="160"/>
    </location>
</feature>
<dbReference type="SUPFAM" id="SSF49899">
    <property type="entry name" value="Concanavalin A-like lectins/glucanases"/>
    <property type="match status" value="1"/>
</dbReference>
<dbReference type="PROSITE" id="PS50060">
    <property type="entry name" value="MAM_2"/>
    <property type="match status" value="1"/>
</dbReference>
<dbReference type="PANTHER" id="PTHR23282:SF142">
    <property type="entry name" value="MAM DOMAIN-CONTAINING PROTEIN"/>
    <property type="match status" value="1"/>
</dbReference>